<dbReference type="Gene3D" id="3.90.380.10">
    <property type="entry name" value="Naphthalene 1,2-dioxygenase Alpha Subunit, Chain A, domain 1"/>
    <property type="match status" value="1"/>
</dbReference>
<evidence type="ECO:0000313" key="2">
    <source>
        <dbReference type="EMBL" id="MCX2983442.1"/>
    </source>
</evidence>
<reference evidence="2" key="1">
    <citation type="submission" date="2019-02" db="EMBL/GenBank/DDBJ databases">
        <authorList>
            <person name="Li S.-H."/>
        </authorList>
    </citation>
    <scope>NUCLEOTIDE SEQUENCE</scope>
    <source>
        <strain evidence="2">IMCC14734</strain>
    </source>
</reference>
<evidence type="ECO:0000313" key="3">
    <source>
        <dbReference type="Proteomes" id="UP001143362"/>
    </source>
</evidence>
<evidence type="ECO:0000259" key="1">
    <source>
        <dbReference type="Pfam" id="PF00848"/>
    </source>
</evidence>
<dbReference type="SUPFAM" id="SSF55961">
    <property type="entry name" value="Bet v1-like"/>
    <property type="match status" value="1"/>
</dbReference>
<dbReference type="EMBL" id="SHNN01000008">
    <property type="protein sequence ID" value="MCX2983442.1"/>
    <property type="molecule type" value="Genomic_DNA"/>
</dbReference>
<dbReference type="Proteomes" id="UP001143362">
    <property type="component" value="Unassembled WGS sequence"/>
</dbReference>
<accession>A0ABT3TM82</accession>
<dbReference type="RefSeq" id="WP_279247483.1">
    <property type="nucleotide sequence ID" value="NZ_SHNN01000008.1"/>
</dbReference>
<dbReference type="Pfam" id="PF00848">
    <property type="entry name" value="Ring_hydroxyl_A"/>
    <property type="match status" value="1"/>
</dbReference>
<protein>
    <recommendedName>
        <fullName evidence="1">Aromatic-ring-hydroxylating dioxygenase alpha subunit C-terminal domain-containing protein</fullName>
    </recommendedName>
</protein>
<dbReference type="InterPro" id="IPR015879">
    <property type="entry name" value="Ring_hydroxy_dOase_asu_C_dom"/>
</dbReference>
<organism evidence="2 3">
    <name type="scientific">Candidatus Litorirhabdus singularis</name>
    <dbReference type="NCBI Taxonomy" id="2518993"/>
    <lineage>
        <taxon>Bacteria</taxon>
        <taxon>Pseudomonadati</taxon>
        <taxon>Pseudomonadota</taxon>
        <taxon>Gammaproteobacteria</taxon>
        <taxon>Cellvibrionales</taxon>
        <taxon>Halieaceae</taxon>
        <taxon>Candidatus Litorirhabdus</taxon>
    </lineage>
</organism>
<sequence length="121" mass="13237">MLDFYGSSELTCQNLVYHLFPNAMVTVLSHHTILVVLEPIAPGRTRNIAYSLAHTGGDPAAAETAKRDSQFVNETGAPEDRALAESVQRTMASGANDHFTFGHFESAIVHFHRNLNAALEE</sequence>
<comment type="caution">
    <text evidence="2">The sequence shown here is derived from an EMBL/GenBank/DDBJ whole genome shotgun (WGS) entry which is preliminary data.</text>
</comment>
<proteinExistence type="predicted"/>
<keyword evidence="3" id="KW-1185">Reference proteome</keyword>
<name>A0ABT3TM82_9GAMM</name>
<gene>
    <name evidence="2" type="ORF">EYC98_21490</name>
</gene>
<feature type="domain" description="Aromatic-ring-hydroxylating dioxygenase alpha subunit C-terminal" evidence="1">
    <location>
        <begin position="13"/>
        <end position="120"/>
    </location>
</feature>